<dbReference type="CDD" id="cd08366">
    <property type="entry name" value="APC10"/>
    <property type="match status" value="1"/>
</dbReference>
<dbReference type="GO" id="GO:0005680">
    <property type="term" value="C:anaphase-promoting complex"/>
    <property type="evidence" value="ECO:0007669"/>
    <property type="project" value="InterPro"/>
</dbReference>
<keyword evidence="5 6" id="KW-0131">Cell cycle</keyword>
<dbReference type="EMBL" id="JABELV010000055">
    <property type="protein sequence ID" value="KAG7548984.1"/>
    <property type="molecule type" value="Genomic_DNA"/>
</dbReference>
<dbReference type="AlphaFoldDB" id="A0A8K0NR47"/>
<keyword evidence="2 6" id="KW-0132">Cell division</keyword>
<dbReference type="InterPro" id="IPR004939">
    <property type="entry name" value="APC_su10/DOC_dom"/>
</dbReference>
<reference evidence="8" key="1">
    <citation type="submission" date="2020-04" db="EMBL/GenBank/DDBJ databases">
        <title>Analysis of mating type loci in Filobasidium floriforme.</title>
        <authorList>
            <person name="Nowrousian M."/>
        </authorList>
    </citation>
    <scope>NUCLEOTIDE SEQUENCE</scope>
    <source>
        <strain evidence="8">CBS 6242</strain>
    </source>
</reference>
<dbReference type="Pfam" id="PF03256">
    <property type="entry name" value="ANAPC10"/>
    <property type="match status" value="1"/>
</dbReference>
<dbReference type="GO" id="GO:0070979">
    <property type="term" value="P:protein K11-linked ubiquitination"/>
    <property type="evidence" value="ECO:0007669"/>
    <property type="project" value="TreeGrafter"/>
</dbReference>
<name>A0A8K0NR47_9TREE</name>
<evidence type="ECO:0000256" key="5">
    <source>
        <dbReference type="ARBA" id="ARBA00023306"/>
    </source>
</evidence>
<dbReference type="PROSITE" id="PS51284">
    <property type="entry name" value="DOC"/>
    <property type="match status" value="1"/>
</dbReference>
<evidence type="ECO:0000256" key="6">
    <source>
        <dbReference type="PIRNR" id="PIRNR028841"/>
    </source>
</evidence>
<dbReference type="Proteomes" id="UP000812966">
    <property type="component" value="Unassembled WGS sequence"/>
</dbReference>
<keyword evidence="4 6" id="KW-0833">Ubl conjugation pathway</keyword>
<dbReference type="Gene3D" id="2.60.120.260">
    <property type="entry name" value="Galactose-binding domain-like"/>
    <property type="match status" value="1"/>
</dbReference>
<comment type="similarity">
    <text evidence="1 6">Belongs to the APC10 family.</text>
</comment>
<evidence type="ECO:0000259" key="7">
    <source>
        <dbReference type="PROSITE" id="PS51284"/>
    </source>
</evidence>
<accession>A0A8K0NR47</accession>
<gene>
    <name evidence="8" type="ORF">FFLO_03097</name>
</gene>
<dbReference type="InterPro" id="IPR008979">
    <property type="entry name" value="Galactose-bd-like_sf"/>
</dbReference>
<keyword evidence="9" id="KW-1185">Reference proteome</keyword>
<dbReference type="SMART" id="SM01337">
    <property type="entry name" value="APC10"/>
    <property type="match status" value="1"/>
</dbReference>
<feature type="domain" description="DOC" evidence="7">
    <location>
        <begin position="12"/>
        <end position="189"/>
    </location>
</feature>
<dbReference type="InterPro" id="IPR016901">
    <property type="entry name" value="APC10/Doc1"/>
</dbReference>
<dbReference type="SUPFAM" id="SSF49785">
    <property type="entry name" value="Galactose-binding domain-like"/>
    <property type="match status" value="1"/>
</dbReference>
<proteinExistence type="inferred from homology"/>
<dbReference type="GO" id="GO:0051301">
    <property type="term" value="P:cell division"/>
    <property type="evidence" value="ECO:0007669"/>
    <property type="project" value="UniProtKB-KW"/>
</dbReference>
<dbReference type="OrthoDB" id="24948at2759"/>
<dbReference type="GO" id="GO:0031145">
    <property type="term" value="P:anaphase-promoting complex-dependent catabolic process"/>
    <property type="evidence" value="ECO:0007669"/>
    <property type="project" value="InterPro"/>
</dbReference>
<evidence type="ECO:0000313" key="8">
    <source>
        <dbReference type="EMBL" id="KAG7548984.1"/>
    </source>
</evidence>
<dbReference type="PIRSF" id="PIRSF028841">
    <property type="entry name" value="APC10_sub"/>
    <property type="match status" value="1"/>
</dbReference>
<dbReference type="PANTHER" id="PTHR12936">
    <property type="entry name" value="ANAPHASE-PROMOTING COMPLEX 10"/>
    <property type="match status" value="1"/>
</dbReference>
<dbReference type="PANTHER" id="PTHR12936:SF0">
    <property type="entry name" value="ANAPHASE-PROMOTING COMPLEX SUBUNIT 10"/>
    <property type="match status" value="1"/>
</dbReference>
<evidence type="ECO:0000256" key="3">
    <source>
        <dbReference type="ARBA" id="ARBA00022776"/>
    </source>
</evidence>
<comment type="caution">
    <text evidence="8">The sequence shown here is derived from an EMBL/GenBank/DDBJ whole genome shotgun (WGS) entry which is preliminary data.</text>
</comment>
<evidence type="ECO:0000256" key="1">
    <source>
        <dbReference type="ARBA" id="ARBA00006762"/>
    </source>
</evidence>
<comment type="function">
    <text evidence="6">Component of the anaphase promoting complex/cyclosome (APC/C), a cell cycle-regulated E3 ubiquitin-protein ligase complex that controls progression through mitosis and the G1 phase of the cell cycle.</text>
</comment>
<keyword evidence="3 6" id="KW-0498">Mitosis</keyword>
<evidence type="ECO:0000313" key="9">
    <source>
        <dbReference type="Proteomes" id="UP000812966"/>
    </source>
</evidence>
<sequence>MSLVSYGKSLSLPTPRLFLLAYDTTTERICLIVIDIGNLAKWSVSSRKFGFGLQHLRDGNEETFWQSEGPQPHNIDLAFPRKVYISSVHICLSHSNDDSYTPERIGILLGTSHYDLVEVRSLHLDKPDGWGIYALRTVNRQIGEGADAIVEKEEGPPMPAFHVRVQIVGNHLNGKDTHVRGIRVFGVPG</sequence>
<protein>
    <recommendedName>
        <fullName evidence="6">Anaphase-promoting complex subunit 10</fullName>
    </recommendedName>
</protein>
<evidence type="ECO:0000256" key="4">
    <source>
        <dbReference type="ARBA" id="ARBA00022786"/>
    </source>
</evidence>
<organism evidence="8 9">
    <name type="scientific">Filobasidium floriforme</name>
    <dbReference type="NCBI Taxonomy" id="5210"/>
    <lineage>
        <taxon>Eukaryota</taxon>
        <taxon>Fungi</taxon>
        <taxon>Dikarya</taxon>
        <taxon>Basidiomycota</taxon>
        <taxon>Agaricomycotina</taxon>
        <taxon>Tremellomycetes</taxon>
        <taxon>Filobasidiales</taxon>
        <taxon>Filobasidiaceae</taxon>
        <taxon>Filobasidium</taxon>
    </lineage>
</organism>
<evidence type="ECO:0000256" key="2">
    <source>
        <dbReference type="ARBA" id="ARBA00022618"/>
    </source>
</evidence>